<evidence type="ECO:0000313" key="1">
    <source>
        <dbReference type="EMBL" id="AES96676.1"/>
    </source>
</evidence>
<keyword evidence="3" id="KW-1185">Reference proteome</keyword>
<reference evidence="2" key="3">
    <citation type="submission" date="2015-04" db="UniProtKB">
        <authorList>
            <consortium name="EnsemblPlants"/>
        </authorList>
    </citation>
    <scope>IDENTIFICATION</scope>
    <source>
        <strain evidence="2">cv. Jemalong A17</strain>
    </source>
</reference>
<sequence length="117" mass="13396">MLLWGEGREVNTYMHAYAAEDWSERRDSKFQNSENWKMNSENDDIAINTVNLVICWVNGVGLILESEEGLVVEVSLRFAFHTMNNQAGYEAVIVWLTLAAGLMAQKVKHYINFQLVV</sequence>
<dbReference type="EMBL" id="CM001221">
    <property type="protein sequence ID" value="AES96676.1"/>
    <property type="molecule type" value="Genomic_DNA"/>
</dbReference>
<evidence type="ECO:0000313" key="3">
    <source>
        <dbReference type="Proteomes" id="UP000002051"/>
    </source>
</evidence>
<name>G7KDU8_MEDTR</name>
<dbReference type="PaxDb" id="3880-AES96676"/>
<protein>
    <submittedName>
        <fullName evidence="1 2">Uncharacterized protein</fullName>
    </submittedName>
</protein>
<accession>G7KDU8</accession>
<dbReference type="Proteomes" id="UP000002051">
    <property type="component" value="Chromosome 5"/>
</dbReference>
<dbReference type="HOGENOM" id="CLU_2088431_0_0_1"/>
<proteinExistence type="predicted"/>
<dbReference type="EnsemblPlants" id="AES96676">
    <property type="protein sequence ID" value="AES96676"/>
    <property type="gene ID" value="MTR_5g039940"/>
</dbReference>
<organism evidence="1 3">
    <name type="scientific">Medicago truncatula</name>
    <name type="common">Barrel medic</name>
    <name type="synonym">Medicago tribuloides</name>
    <dbReference type="NCBI Taxonomy" id="3880"/>
    <lineage>
        <taxon>Eukaryota</taxon>
        <taxon>Viridiplantae</taxon>
        <taxon>Streptophyta</taxon>
        <taxon>Embryophyta</taxon>
        <taxon>Tracheophyta</taxon>
        <taxon>Spermatophyta</taxon>
        <taxon>Magnoliopsida</taxon>
        <taxon>eudicotyledons</taxon>
        <taxon>Gunneridae</taxon>
        <taxon>Pentapetalae</taxon>
        <taxon>rosids</taxon>
        <taxon>fabids</taxon>
        <taxon>Fabales</taxon>
        <taxon>Fabaceae</taxon>
        <taxon>Papilionoideae</taxon>
        <taxon>50 kb inversion clade</taxon>
        <taxon>NPAAA clade</taxon>
        <taxon>Hologalegina</taxon>
        <taxon>IRL clade</taxon>
        <taxon>Trifolieae</taxon>
        <taxon>Medicago</taxon>
    </lineage>
</organism>
<reference evidence="1 3" key="1">
    <citation type="journal article" date="2011" name="Nature">
        <title>The Medicago genome provides insight into the evolution of rhizobial symbioses.</title>
        <authorList>
            <person name="Young N.D."/>
            <person name="Debelle F."/>
            <person name="Oldroyd G.E."/>
            <person name="Geurts R."/>
            <person name="Cannon S.B."/>
            <person name="Udvardi M.K."/>
            <person name="Benedito V.A."/>
            <person name="Mayer K.F."/>
            <person name="Gouzy J."/>
            <person name="Schoof H."/>
            <person name="Van de Peer Y."/>
            <person name="Proost S."/>
            <person name="Cook D.R."/>
            <person name="Meyers B.C."/>
            <person name="Spannagl M."/>
            <person name="Cheung F."/>
            <person name="De Mita S."/>
            <person name="Krishnakumar V."/>
            <person name="Gundlach H."/>
            <person name="Zhou S."/>
            <person name="Mudge J."/>
            <person name="Bharti A.K."/>
            <person name="Murray J.D."/>
            <person name="Naoumkina M.A."/>
            <person name="Rosen B."/>
            <person name="Silverstein K.A."/>
            <person name="Tang H."/>
            <person name="Rombauts S."/>
            <person name="Zhao P.X."/>
            <person name="Zhou P."/>
            <person name="Barbe V."/>
            <person name="Bardou P."/>
            <person name="Bechner M."/>
            <person name="Bellec A."/>
            <person name="Berger A."/>
            <person name="Berges H."/>
            <person name="Bidwell S."/>
            <person name="Bisseling T."/>
            <person name="Choisne N."/>
            <person name="Couloux A."/>
            <person name="Denny R."/>
            <person name="Deshpande S."/>
            <person name="Dai X."/>
            <person name="Doyle J.J."/>
            <person name="Dudez A.M."/>
            <person name="Farmer A.D."/>
            <person name="Fouteau S."/>
            <person name="Franken C."/>
            <person name="Gibelin C."/>
            <person name="Gish J."/>
            <person name="Goldstein S."/>
            <person name="Gonzalez A.J."/>
            <person name="Green P.J."/>
            <person name="Hallab A."/>
            <person name="Hartog M."/>
            <person name="Hua A."/>
            <person name="Humphray S.J."/>
            <person name="Jeong D.H."/>
            <person name="Jing Y."/>
            <person name="Jocker A."/>
            <person name="Kenton S.M."/>
            <person name="Kim D.J."/>
            <person name="Klee K."/>
            <person name="Lai H."/>
            <person name="Lang C."/>
            <person name="Lin S."/>
            <person name="Macmil S.L."/>
            <person name="Magdelenat G."/>
            <person name="Matthews L."/>
            <person name="McCorrison J."/>
            <person name="Monaghan E.L."/>
            <person name="Mun J.H."/>
            <person name="Najar F.Z."/>
            <person name="Nicholson C."/>
            <person name="Noirot C."/>
            <person name="O'Bleness M."/>
            <person name="Paule C.R."/>
            <person name="Poulain J."/>
            <person name="Prion F."/>
            <person name="Qin B."/>
            <person name="Qu C."/>
            <person name="Retzel E.F."/>
            <person name="Riddle C."/>
            <person name="Sallet E."/>
            <person name="Samain S."/>
            <person name="Samson N."/>
            <person name="Sanders I."/>
            <person name="Saurat O."/>
            <person name="Scarpelli C."/>
            <person name="Schiex T."/>
            <person name="Segurens B."/>
            <person name="Severin A.J."/>
            <person name="Sherrier D.J."/>
            <person name="Shi R."/>
            <person name="Sims S."/>
            <person name="Singer S.R."/>
            <person name="Sinharoy S."/>
            <person name="Sterck L."/>
            <person name="Viollet A."/>
            <person name="Wang B.B."/>
            <person name="Wang K."/>
            <person name="Wang M."/>
            <person name="Wang X."/>
            <person name="Warfsmann J."/>
            <person name="Weissenbach J."/>
            <person name="White D.D."/>
            <person name="White J.D."/>
            <person name="Wiley G.B."/>
            <person name="Wincker P."/>
            <person name="Xing Y."/>
            <person name="Yang L."/>
            <person name="Yao Z."/>
            <person name="Ying F."/>
            <person name="Zhai J."/>
            <person name="Zhou L."/>
            <person name="Zuber A."/>
            <person name="Denarie J."/>
            <person name="Dixon R.A."/>
            <person name="May G.D."/>
            <person name="Schwartz D.C."/>
            <person name="Rogers J."/>
            <person name="Quetier F."/>
            <person name="Town C.D."/>
            <person name="Roe B.A."/>
        </authorList>
    </citation>
    <scope>NUCLEOTIDE SEQUENCE [LARGE SCALE GENOMIC DNA]</scope>
    <source>
        <strain evidence="1">A17</strain>
        <strain evidence="2 3">cv. Jemalong A17</strain>
    </source>
</reference>
<gene>
    <name evidence="1" type="ordered locus">MTR_5g039940</name>
</gene>
<dbReference type="AlphaFoldDB" id="G7KDU8"/>
<evidence type="ECO:0000313" key="2">
    <source>
        <dbReference type="EnsemblPlants" id="AES96676"/>
    </source>
</evidence>
<reference evidence="1 3" key="2">
    <citation type="journal article" date="2014" name="BMC Genomics">
        <title>An improved genome release (version Mt4.0) for the model legume Medicago truncatula.</title>
        <authorList>
            <person name="Tang H."/>
            <person name="Krishnakumar V."/>
            <person name="Bidwell S."/>
            <person name="Rosen B."/>
            <person name="Chan A."/>
            <person name="Zhou S."/>
            <person name="Gentzbittel L."/>
            <person name="Childs K.L."/>
            <person name="Yandell M."/>
            <person name="Gundlach H."/>
            <person name="Mayer K.F."/>
            <person name="Schwartz D.C."/>
            <person name="Town C.D."/>
        </authorList>
    </citation>
    <scope>GENOME REANNOTATION</scope>
    <source>
        <strain evidence="2 3">cv. Jemalong A17</strain>
    </source>
</reference>